<dbReference type="RefSeq" id="WP_139941636.1">
    <property type="nucleotide sequence ID" value="NZ_JBHSYP010000005.1"/>
</dbReference>
<gene>
    <name evidence="10" type="primary">phoU</name>
    <name evidence="10" type="ORF">FIV46_14425</name>
</gene>
<dbReference type="GO" id="GO:0045936">
    <property type="term" value="P:negative regulation of phosphate metabolic process"/>
    <property type="evidence" value="ECO:0007669"/>
    <property type="project" value="InterPro"/>
</dbReference>
<evidence type="ECO:0000313" key="10">
    <source>
        <dbReference type="EMBL" id="TPD57321.1"/>
    </source>
</evidence>
<evidence type="ECO:0000256" key="5">
    <source>
        <dbReference type="ARBA" id="ARBA00022490"/>
    </source>
</evidence>
<keyword evidence="5 8" id="KW-0963">Cytoplasm</keyword>
<evidence type="ECO:0000256" key="3">
    <source>
        <dbReference type="ARBA" id="ARBA00011738"/>
    </source>
</evidence>
<dbReference type="InterPro" id="IPR026022">
    <property type="entry name" value="PhoU_dom"/>
</dbReference>
<dbReference type="Gene3D" id="1.20.58.220">
    <property type="entry name" value="Phosphate transport system protein phou homolog 2, domain 2"/>
    <property type="match status" value="1"/>
</dbReference>
<evidence type="ECO:0000256" key="6">
    <source>
        <dbReference type="ARBA" id="ARBA00022592"/>
    </source>
</evidence>
<dbReference type="InterPro" id="IPR028366">
    <property type="entry name" value="PhoU"/>
</dbReference>
<feature type="domain" description="PhoU" evidence="9">
    <location>
        <begin position="21"/>
        <end position="108"/>
    </location>
</feature>
<dbReference type="FunFam" id="1.20.58.220:FF:000004">
    <property type="entry name" value="Phosphate-specific transport system accessory protein PhoU"/>
    <property type="match status" value="1"/>
</dbReference>
<dbReference type="InterPro" id="IPR038078">
    <property type="entry name" value="PhoU-like_sf"/>
</dbReference>
<comment type="function">
    <text evidence="7 8">Plays a role in the regulation of phosphate uptake.</text>
</comment>
<dbReference type="PIRSF" id="PIRSF003107">
    <property type="entry name" value="PhoU"/>
    <property type="match status" value="1"/>
</dbReference>
<keyword evidence="4 8" id="KW-0813">Transport</keyword>
<evidence type="ECO:0000259" key="9">
    <source>
        <dbReference type="Pfam" id="PF01895"/>
    </source>
</evidence>
<evidence type="ECO:0000256" key="8">
    <source>
        <dbReference type="PIRNR" id="PIRNR003107"/>
    </source>
</evidence>
<dbReference type="GO" id="GO:0006817">
    <property type="term" value="P:phosphate ion transport"/>
    <property type="evidence" value="ECO:0007669"/>
    <property type="project" value="UniProtKB-KW"/>
</dbReference>
<evidence type="ECO:0000256" key="4">
    <source>
        <dbReference type="ARBA" id="ARBA00022448"/>
    </source>
</evidence>
<keyword evidence="6 8" id="KW-0592">Phosphate transport</keyword>
<dbReference type="SUPFAM" id="SSF109755">
    <property type="entry name" value="PhoU-like"/>
    <property type="match status" value="1"/>
</dbReference>
<organism evidence="10 11">
    <name type="scientific">Emcibacter nanhaiensis</name>
    <dbReference type="NCBI Taxonomy" id="1505037"/>
    <lineage>
        <taxon>Bacteria</taxon>
        <taxon>Pseudomonadati</taxon>
        <taxon>Pseudomonadota</taxon>
        <taxon>Alphaproteobacteria</taxon>
        <taxon>Emcibacterales</taxon>
        <taxon>Emcibacteraceae</taxon>
        <taxon>Emcibacter</taxon>
    </lineage>
</organism>
<proteinExistence type="inferred from homology"/>
<comment type="subcellular location">
    <subcellularLocation>
        <location evidence="1 8">Cytoplasm</location>
    </subcellularLocation>
</comment>
<feature type="domain" description="PhoU" evidence="9">
    <location>
        <begin position="125"/>
        <end position="210"/>
    </location>
</feature>
<evidence type="ECO:0000256" key="1">
    <source>
        <dbReference type="ARBA" id="ARBA00004496"/>
    </source>
</evidence>
<dbReference type="EMBL" id="VFIY01000018">
    <property type="protein sequence ID" value="TPD57321.1"/>
    <property type="molecule type" value="Genomic_DNA"/>
</dbReference>
<protein>
    <recommendedName>
        <fullName evidence="8">Phosphate-specific transport system accessory protein PhoU</fullName>
    </recommendedName>
</protein>
<dbReference type="PANTHER" id="PTHR42930">
    <property type="entry name" value="PHOSPHATE-SPECIFIC TRANSPORT SYSTEM ACCESSORY PROTEIN PHOU"/>
    <property type="match status" value="1"/>
</dbReference>
<reference evidence="11" key="1">
    <citation type="submission" date="2019-06" db="EMBL/GenBank/DDBJ databases">
        <title>The complete genome of Emcibacter congregatus ZYLT.</title>
        <authorList>
            <person name="Zhao Z."/>
        </authorList>
    </citation>
    <scope>NUCLEOTIDE SEQUENCE [LARGE SCALE GENOMIC DNA]</scope>
    <source>
        <strain evidence="11">MCCC 1A06723</strain>
    </source>
</reference>
<keyword evidence="11" id="KW-1185">Reference proteome</keyword>
<evidence type="ECO:0000313" key="11">
    <source>
        <dbReference type="Proteomes" id="UP000319148"/>
    </source>
</evidence>
<comment type="subunit">
    <text evidence="3 8">Homodimer.</text>
</comment>
<evidence type="ECO:0000256" key="2">
    <source>
        <dbReference type="ARBA" id="ARBA00008107"/>
    </source>
</evidence>
<comment type="caution">
    <text evidence="10">The sequence shown here is derived from an EMBL/GenBank/DDBJ whole genome shotgun (WGS) entry which is preliminary data.</text>
</comment>
<sequence length="242" mass="27616">MTDSHIVASFDENLNDLRKKIVQMGNLVEEQFKLATEALVEKDKTLAEQVRKNDKAIDQLELEIERFAVEVIALRAPVADDLREVISSIKISSALERMGDYAKNMAKRLTVLSKIDHLPGSTTILSQMVKITRTMITDVLDAYVKRDTNLAIEVWNRDQEVDALYDSLFRELLTYMMEKPQYITSATHLLFIAKNIERAGDQTTNIAEIVYYITEGELLELKRPKKDDTSFADLGVSKEENK</sequence>
<dbReference type="AlphaFoldDB" id="A0A501PB57"/>
<accession>A0A501PB57</accession>
<evidence type="ECO:0000256" key="7">
    <source>
        <dbReference type="ARBA" id="ARBA00056181"/>
    </source>
</evidence>
<dbReference type="GO" id="GO:0005737">
    <property type="term" value="C:cytoplasm"/>
    <property type="evidence" value="ECO:0007669"/>
    <property type="project" value="UniProtKB-SubCell"/>
</dbReference>
<comment type="similarity">
    <text evidence="2 8">Belongs to the PhoU family.</text>
</comment>
<dbReference type="NCBIfam" id="TIGR02135">
    <property type="entry name" value="phoU_full"/>
    <property type="match status" value="1"/>
</dbReference>
<dbReference type="GO" id="GO:0030643">
    <property type="term" value="P:intracellular phosphate ion homeostasis"/>
    <property type="evidence" value="ECO:0007669"/>
    <property type="project" value="InterPro"/>
</dbReference>
<dbReference type="PANTHER" id="PTHR42930:SF3">
    <property type="entry name" value="PHOSPHATE-SPECIFIC TRANSPORT SYSTEM ACCESSORY PROTEIN PHOU"/>
    <property type="match status" value="1"/>
</dbReference>
<name>A0A501PB57_9PROT</name>
<dbReference type="OrthoDB" id="9814256at2"/>
<dbReference type="Proteomes" id="UP000319148">
    <property type="component" value="Unassembled WGS sequence"/>
</dbReference>
<dbReference type="Pfam" id="PF01895">
    <property type="entry name" value="PhoU"/>
    <property type="match status" value="2"/>
</dbReference>